<evidence type="ECO:0000256" key="4">
    <source>
        <dbReference type="ARBA" id="ARBA00023242"/>
    </source>
</evidence>
<dbReference type="Gene3D" id="1.25.10.10">
    <property type="entry name" value="Leucine-rich Repeat Variant"/>
    <property type="match status" value="1"/>
</dbReference>
<dbReference type="InterPro" id="IPR052406">
    <property type="entry name" value="Chromatin_Remodeling_Comp"/>
</dbReference>
<dbReference type="PANTHER" id="PTHR22970">
    <property type="entry name" value="AT-RICH INTERACTIVE DOMAIN-CONTAINING PROTEIN 2"/>
    <property type="match status" value="1"/>
</dbReference>
<evidence type="ECO:0000259" key="5">
    <source>
        <dbReference type="PROSITE" id="PS51011"/>
    </source>
</evidence>
<keyword evidence="3" id="KW-0804">Transcription</keyword>
<dbReference type="Gene3D" id="1.10.150.60">
    <property type="entry name" value="ARID DNA-binding domain"/>
    <property type="match status" value="1"/>
</dbReference>
<dbReference type="SMART" id="SM00501">
    <property type="entry name" value="BRIGHT"/>
    <property type="match status" value="1"/>
</dbReference>
<accession>A0A0R3R118</accession>
<dbReference type="PANTHER" id="PTHR22970:SF14">
    <property type="entry name" value="AT-RICH INTERACTIVE DOMAIN-CONTAINING PROTEIN 2"/>
    <property type="match status" value="1"/>
</dbReference>
<evidence type="ECO:0000256" key="1">
    <source>
        <dbReference type="ARBA" id="ARBA00022853"/>
    </source>
</evidence>
<feature type="domain" description="ARID" evidence="5">
    <location>
        <begin position="24"/>
        <end position="116"/>
    </location>
</feature>
<dbReference type="InterPro" id="IPR016024">
    <property type="entry name" value="ARM-type_fold"/>
</dbReference>
<dbReference type="EMBL" id="UZAG01018527">
    <property type="protein sequence ID" value="VDO39970.1"/>
    <property type="molecule type" value="Genomic_DNA"/>
</dbReference>
<dbReference type="SMART" id="SM01014">
    <property type="entry name" value="ARID"/>
    <property type="match status" value="1"/>
</dbReference>
<keyword evidence="7" id="KW-1185">Reference proteome</keyword>
<keyword evidence="4" id="KW-0539">Nucleus</keyword>
<evidence type="ECO:0000256" key="2">
    <source>
        <dbReference type="ARBA" id="ARBA00023015"/>
    </source>
</evidence>
<dbReference type="Pfam" id="PF01388">
    <property type="entry name" value="ARID"/>
    <property type="match status" value="1"/>
</dbReference>
<dbReference type="InterPro" id="IPR011989">
    <property type="entry name" value="ARM-like"/>
</dbReference>
<dbReference type="AlphaFoldDB" id="A0A0R3R118"/>
<keyword evidence="2" id="KW-0805">Transcription regulation</keyword>
<proteinExistence type="predicted"/>
<protein>
    <submittedName>
        <fullName evidence="8">ARID domain-containing protein</fullName>
    </submittedName>
</protein>
<dbReference type="PROSITE" id="PS51011">
    <property type="entry name" value="ARID"/>
    <property type="match status" value="1"/>
</dbReference>
<reference evidence="6 7" key="2">
    <citation type="submission" date="2018-11" db="EMBL/GenBank/DDBJ databases">
        <authorList>
            <consortium name="Pathogen Informatics"/>
        </authorList>
    </citation>
    <scope>NUCLEOTIDE SEQUENCE [LARGE SCALE GENOMIC DNA]</scope>
</reference>
<sequence>MERRKRKSSVEEYLDRLMENPEKVQRCSEFHMNLRTFYKKRWNCRLKSPHIQGVEVDLFRLYDTVISMGGWQKVSFNEKWGDIAHAVGLANGVAVAEHAIKVLYMRQVFGFYAEILKWLLYLSKYEQNELVGEVDDADSDLLSSRSREYFRLRPEKKEAEYDRIVKSLLSGLPNEVDFAVNVCTLLSHPGPRVLRLVAAPQIITLLVAHLAIFPDGDRAFYDLYKSWELVSGHNFIAFWSGAGITDDEVLKLIPHIKPSMVSEEESNIFCGLDTEFQPRNVVSWRVQQVLLIIRNLSFEVINKAVLAASWPLLKFLFICSNCKWSMLRTAALDALSNIACEIDLMAEESSSTNHLLLKTVSCCLHSDDKFRVIRALEILSGLCNNERNESLICEFLDHRILSKIFTVISVKDIMMCVYTLESLYQISELGATACYQLSRFPHAIDTLVSLATVEAVSFGPSGLIGMKVVEFHGPSQLAPPPPQNVPISQ</sequence>
<dbReference type="GO" id="GO:0003677">
    <property type="term" value="F:DNA binding"/>
    <property type="evidence" value="ECO:0007669"/>
    <property type="project" value="InterPro"/>
</dbReference>
<dbReference type="InterPro" id="IPR036431">
    <property type="entry name" value="ARID_dom_sf"/>
</dbReference>
<dbReference type="InterPro" id="IPR001606">
    <property type="entry name" value="ARID_dom"/>
</dbReference>
<evidence type="ECO:0000313" key="6">
    <source>
        <dbReference type="EMBL" id="VDO39970.1"/>
    </source>
</evidence>
<organism evidence="8">
    <name type="scientific">Brugia timori</name>
    <dbReference type="NCBI Taxonomy" id="42155"/>
    <lineage>
        <taxon>Eukaryota</taxon>
        <taxon>Metazoa</taxon>
        <taxon>Ecdysozoa</taxon>
        <taxon>Nematoda</taxon>
        <taxon>Chromadorea</taxon>
        <taxon>Rhabditida</taxon>
        <taxon>Spirurina</taxon>
        <taxon>Spiruromorpha</taxon>
        <taxon>Filarioidea</taxon>
        <taxon>Onchocercidae</taxon>
        <taxon>Brugia</taxon>
    </lineage>
</organism>
<keyword evidence="1" id="KW-0156">Chromatin regulator</keyword>
<dbReference type="SUPFAM" id="SSF46774">
    <property type="entry name" value="ARID-like"/>
    <property type="match status" value="1"/>
</dbReference>
<reference evidence="8" key="1">
    <citation type="submission" date="2017-02" db="UniProtKB">
        <authorList>
            <consortium name="WormBaseParasite"/>
        </authorList>
    </citation>
    <scope>IDENTIFICATION</scope>
</reference>
<dbReference type="Proteomes" id="UP000280834">
    <property type="component" value="Unassembled WGS sequence"/>
</dbReference>
<name>A0A0R3R118_9BILA</name>
<dbReference type="STRING" id="42155.A0A0R3R118"/>
<evidence type="ECO:0000313" key="8">
    <source>
        <dbReference type="WBParaSite" id="BTMF_0001370501-mRNA-1"/>
    </source>
</evidence>
<dbReference type="WBParaSite" id="BTMF_0001370501-mRNA-1">
    <property type="protein sequence ID" value="BTMF_0001370501-mRNA-1"/>
    <property type="gene ID" value="BTMF_0001370501"/>
</dbReference>
<dbReference type="GO" id="GO:0006325">
    <property type="term" value="P:chromatin organization"/>
    <property type="evidence" value="ECO:0007669"/>
    <property type="project" value="UniProtKB-KW"/>
</dbReference>
<evidence type="ECO:0000256" key="3">
    <source>
        <dbReference type="ARBA" id="ARBA00023163"/>
    </source>
</evidence>
<evidence type="ECO:0000313" key="7">
    <source>
        <dbReference type="Proteomes" id="UP000280834"/>
    </source>
</evidence>
<gene>
    <name evidence="6" type="ORF">BTMF_LOCUS11704</name>
</gene>
<dbReference type="SUPFAM" id="SSF48371">
    <property type="entry name" value="ARM repeat"/>
    <property type="match status" value="1"/>
</dbReference>